<feature type="binding site" evidence="8">
    <location>
        <position position="273"/>
    </location>
    <ligand>
        <name>Mg(2+)</name>
        <dbReference type="ChEBI" id="CHEBI:18420"/>
    </ligand>
</feature>
<feature type="binding site" evidence="8">
    <location>
        <position position="98"/>
    </location>
    <ligand>
        <name>ATP</name>
        <dbReference type="ChEBI" id="CHEBI:30616"/>
    </ligand>
</feature>
<dbReference type="AlphaFoldDB" id="A0AA96WQ51"/>
<comment type="catalytic activity">
    <reaction evidence="8">
        <text>L-histidyl-[protein] + UTP = N(tele)-(5'-uridylyl)-L-histidyl-[protein] + diphosphate</text>
        <dbReference type="Rhea" id="RHEA:83891"/>
        <dbReference type="Rhea" id="RHEA-COMP:9745"/>
        <dbReference type="Rhea" id="RHEA-COMP:20239"/>
        <dbReference type="ChEBI" id="CHEBI:29979"/>
        <dbReference type="ChEBI" id="CHEBI:33019"/>
        <dbReference type="ChEBI" id="CHEBI:46398"/>
        <dbReference type="ChEBI" id="CHEBI:233474"/>
    </reaction>
</comment>
<comment type="catalytic activity">
    <reaction evidence="8">
        <text>L-tyrosyl-[protein] + ATP = O-(5'-adenylyl)-L-tyrosyl-[protein] + diphosphate</text>
        <dbReference type="Rhea" id="RHEA:54288"/>
        <dbReference type="Rhea" id="RHEA-COMP:10136"/>
        <dbReference type="Rhea" id="RHEA-COMP:13846"/>
        <dbReference type="ChEBI" id="CHEBI:30616"/>
        <dbReference type="ChEBI" id="CHEBI:33019"/>
        <dbReference type="ChEBI" id="CHEBI:46858"/>
        <dbReference type="ChEBI" id="CHEBI:83624"/>
        <dbReference type="EC" id="2.7.7.108"/>
    </reaction>
</comment>
<dbReference type="EC" id="2.7.7.-" evidence="8"/>
<comment type="catalytic activity">
    <reaction evidence="8">
        <text>L-seryl-[protein] + ATP = 3-O-(5'-adenylyl)-L-seryl-[protein] + diphosphate</text>
        <dbReference type="Rhea" id="RHEA:58120"/>
        <dbReference type="Rhea" id="RHEA-COMP:9863"/>
        <dbReference type="Rhea" id="RHEA-COMP:15073"/>
        <dbReference type="ChEBI" id="CHEBI:29999"/>
        <dbReference type="ChEBI" id="CHEBI:30616"/>
        <dbReference type="ChEBI" id="CHEBI:33019"/>
        <dbReference type="ChEBI" id="CHEBI:142516"/>
        <dbReference type="EC" id="2.7.7.108"/>
    </reaction>
</comment>
<dbReference type="GO" id="GO:0005524">
    <property type="term" value="F:ATP binding"/>
    <property type="evidence" value="ECO:0007669"/>
    <property type="project" value="UniProtKB-UniRule"/>
</dbReference>
<feature type="binding site" evidence="8">
    <location>
        <position position="134"/>
    </location>
    <ligand>
        <name>ATP</name>
        <dbReference type="ChEBI" id="CHEBI:30616"/>
    </ligand>
</feature>
<comment type="similarity">
    <text evidence="1 8">Belongs to the SELO family.</text>
</comment>
<dbReference type="PANTHER" id="PTHR12153">
    <property type="entry name" value="SELENOPROTEIN O"/>
    <property type="match status" value="1"/>
</dbReference>
<name>A0AA96WQ51_9CYAN</name>
<evidence type="ECO:0000256" key="8">
    <source>
        <dbReference type="HAMAP-Rule" id="MF_00692"/>
    </source>
</evidence>
<evidence type="ECO:0000256" key="7">
    <source>
        <dbReference type="ARBA" id="ARBA00022842"/>
    </source>
</evidence>
<keyword evidence="4 8" id="KW-0479">Metal-binding</keyword>
<comment type="catalytic activity">
    <reaction evidence="8">
        <text>L-tyrosyl-[protein] + UTP = O-(5'-uridylyl)-L-tyrosyl-[protein] + diphosphate</text>
        <dbReference type="Rhea" id="RHEA:83887"/>
        <dbReference type="Rhea" id="RHEA-COMP:10136"/>
        <dbReference type="Rhea" id="RHEA-COMP:20238"/>
        <dbReference type="ChEBI" id="CHEBI:33019"/>
        <dbReference type="ChEBI" id="CHEBI:46398"/>
        <dbReference type="ChEBI" id="CHEBI:46858"/>
        <dbReference type="ChEBI" id="CHEBI:90602"/>
    </reaction>
</comment>
<dbReference type="GO" id="GO:0030145">
    <property type="term" value="F:manganese ion binding"/>
    <property type="evidence" value="ECO:0007669"/>
    <property type="project" value="UniProtKB-UniRule"/>
</dbReference>
<feature type="binding site" evidence="8">
    <location>
        <position position="194"/>
    </location>
    <ligand>
        <name>ATP</name>
        <dbReference type="ChEBI" id="CHEBI:30616"/>
    </ligand>
</feature>
<evidence type="ECO:0000256" key="6">
    <source>
        <dbReference type="ARBA" id="ARBA00022840"/>
    </source>
</evidence>
<keyword evidence="2 8" id="KW-0808">Transferase</keyword>
<keyword evidence="6 8" id="KW-0067">ATP-binding</keyword>
<comment type="function">
    <text evidence="8">Nucleotidyltransferase involved in the post-translational modification of proteins. It can catalyze the addition of adenosine monophosphate (AMP) or uridine monophosphate (UMP) to a protein, resulting in modifications known as AMPylation and UMPylation.</text>
</comment>
<dbReference type="HAMAP" id="MF_00692">
    <property type="entry name" value="SelO"/>
    <property type="match status" value="1"/>
</dbReference>
<evidence type="ECO:0000256" key="2">
    <source>
        <dbReference type="ARBA" id="ARBA00022679"/>
    </source>
</evidence>
<feature type="binding site" evidence="8">
    <location>
        <position position="264"/>
    </location>
    <ligand>
        <name>Mg(2+)</name>
        <dbReference type="ChEBI" id="CHEBI:18420"/>
    </ligand>
</feature>
<comment type="catalytic activity">
    <reaction evidence="8">
        <text>L-seryl-[protein] + UTP = O-(5'-uridylyl)-L-seryl-[protein] + diphosphate</text>
        <dbReference type="Rhea" id="RHEA:64604"/>
        <dbReference type="Rhea" id="RHEA-COMP:9863"/>
        <dbReference type="Rhea" id="RHEA-COMP:16635"/>
        <dbReference type="ChEBI" id="CHEBI:29999"/>
        <dbReference type="ChEBI" id="CHEBI:33019"/>
        <dbReference type="ChEBI" id="CHEBI:46398"/>
        <dbReference type="ChEBI" id="CHEBI:156051"/>
    </reaction>
</comment>
<comment type="catalytic activity">
    <reaction evidence="8">
        <text>L-threonyl-[protein] + ATP = 3-O-(5'-adenylyl)-L-threonyl-[protein] + diphosphate</text>
        <dbReference type="Rhea" id="RHEA:54292"/>
        <dbReference type="Rhea" id="RHEA-COMP:11060"/>
        <dbReference type="Rhea" id="RHEA-COMP:13847"/>
        <dbReference type="ChEBI" id="CHEBI:30013"/>
        <dbReference type="ChEBI" id="CHEBI:30616"/>
        <dbReference type="ChEBI" id="CHEBI:33019"/>
        <dbReference type="ChEBI" id="CHEBI:138113"/>
        <dbReference type="EC" id="2.7.7.108"/>
    </reaction>
</comment>
<dbReference type="GO" id="GO:0000287">
    <property type="term" value="F:magnesium ion binding"/>
    <property type="evidence" value="ECO:0007669"/>
    <property type="project" value="UniProtKB-UniRule"/>
</dbReference>
<keyword evidence="5 8" id="KW-0547">Nucleotide-binding</keyword>
<dbReference type="Pfam" id="PF02696">
    <property type="entry name" value="SelO"/>
    <property type="match status" value="1"/>
</dbReference>
<feature type="binding site" evidence="8">
    <location>
        <position position="100"/>
    </location>
    <ligand>
        <name>ATP</name>
        <dbReference type="ChEBI" id="CHEBI:30616"/>
    </ligand>
</feature>
<evidence type="ECO:0000313" key="9">
    <source>
        <dbReference type="EMBL" id="WNZ26756.1"/>
    </source>
</evidence>
<sequence length="495" mass="57782">MFPEVSDRSAANPLLSLTYEPAFQNLGEDYYDIVTAAEFPRQILRFRNDQILPLLGLDPQSVSDADFIEAFGLFRDRQPLLAIRYHGYQFGEYNPYLGDGRGFLYGQVRGSDGELYDFGTKGSGRTPYSRNADGRLTLKGGVREVLAAEMLHRLGVRTSRCFSLIETGEQLWRGDEPSPTRSSVMVRFSRSHIRFGTFERLHYLGRQDLIQKLLDHVIQIYYPYLWQQEDAYLRFYTELVQRVADLTAQWMAVGFCHAVLNTDNMSITGESFDYGPYAFMNEFDPQFTAAYFDYSGRYCYANQPAACLWNLQMLQVPLKTVIDPFAMEQSLTQFDAHYHTIYRQWMLRKLGFELGIDQVSEEVGDELLKRTLQLLWQSKIGYHEFFATLRQQFDRSWREDATQILAQADFPTLKADAVMPQFESWRQFYYQVLNSLPESELDTIARRLRQHNPLTVIIRPEIEAIWEPIAQDDNWTPFYDLLKRIWDAVEDEKSD</sequence>
<dbReference type="EC" id="2.7.7.108" evidence="8"/>
<evidence type="ECO:0000256" key="4">
    <source>
        <dbReference type="ARBA" id="ARBA00022723"/>
    </source>
</evidence>
<feature type="binding site" evidence="8">
    <location>
        <position position="187"/>
    </location>
    <ligand>
        <name>ATP</name>
        <dbReference type="ChEBI" id="CHEBI:30616"/>
    </ligand>
</feature>
<evidence type="ECO:0000256" key="5">
    <source>
        <dbReference type="ARBA" id="ARBA00022741"/>
    </source>
</evidence>
<gene>
    <name evidence="8" type="primary">ydiU</name>
    <name evidence="8" type="synonym">selO</name>
    <name evidence="9" type="ORF">HJG54_23265</name>
</gene>
<dbReference type="EMBL" id="CP053586">
    <property type="protein sequence ID" value="WNZ26756.1"/>
    <property type="molecule type" value="Genomic_DNA"/>
</dbReference>
<keyword evidence="3 8" id="KW-0548">Nucleotidyltransferase</keyword>
<dbReference type="InterPro" id="IPR003846">
    <property type="entry name" value="SelO"/>
</dbReference>
<dbReference type="GO" id="GO:0070733">
    <property type="term" value="F:AMPylase activity"/>
    <property type="evidence" value="ECO:0007669"/>
    <property type="project" value="UniProtKB-EC"/>
</dbReference>
<feature type="binding site" evidence="8">
    <location>
        <position position="273"/>
    </location>
    <ligand>
        <name>ATP</name>
        <dbReference type="ChEBI" id="CHEBI:30616"/>
    </ligand>
</feature>
<evidence type="ECO:0000256" key="3">
    <source>
        <dbReference type="ARBA" id="ARBA00022695"/>
    </source>
</evidence>
<accession>A0AA96WQ51</accession>
<dbReference type="PANTHER" id="PTHR12153:SF15">
    <property type="entry name" value="PROTEIN ADENYLYLTRANSFERASE SELO, MITOCHONDRIAL"/>
    <property type="match status" value="1"/>
</dbReference>
<keyword evidence="7 8" id="KW-0460">Magnesium</keyword>
<feature type="active site" description="Proton acceptor" evidence="8">
    <location>
        <position position="263"/>
    </location>
</feature>
<dbReference type="NCBIfam" id="NF000658">
    <property type="entry name" value="PRK00029.1"/>
    <property type="match status" value="1"/>
</dbReference>
<protein>
    <recommendedName>
        <fullName evidence="8">Protein nucleotidyltransferase YdiU</fullName>
        <ecNumber evidence="8">2.7.7.-</ecNumber>
    </recommendedName>
    <alternativeName>
        <fullName evidence="8">Protein adenylyltransferase YdiU</fullName>
        <ecNumber evidence="8">2.7.7.108</ecNumber>
    </alternativeName>
    <alternativeName>
        <fullName evidence="8">Protein uridylyltransferase YdiU</fullName>
        <ecNumber evidence="8">2.7.7.-</ecNumber>
    </alternativeName>
</protein>
<evidence type="ECO:0000256" key="1">
    <source>
        <dbReference type="ARBA" id="ARBA00009747"/>
    </source>
</evidence>
<reference evidence="9" key="1">
    <citation type="submission" date="2020-05" db="EMBL/GenBank/DDBJ databases">
        <authorList>
            <person name="Zhu T."/>
            <person name="Keshari N."/>
            <person name="Lu X."/>
        </authorList>
    </citation>
    <scope>NUCLEOTIDE SEQUENCE</scope>
    <source>
        <strain evidence="9">NK1-12</strain>
    </source>
</reference>
<feature type="binding site" evidence="8">
    <location>
        <position position="133"/>
    </location>
    <ligand>
        <name>ATP</name>
        <dbReference type="ChEBI" id="CHEBI:30616"/>
    </ligand>
</feature>
<keyword evidence="8" id="KW-0464">Manganese</keyword>
<organism evidence="9">
    <name type="scientific">Leptolyngbya sp. NK1-12</name>
    <dbReference type="NCBI Taxonomy" id="2547451"/>
    <lineage>
        <taxon>Bacteria</taxon>
        <taxon>Bacillati</taxon>
        <taxon>Cyanobacteriota</taxon>
        <taxon>Cyanophyceae</taxon>
        <taxon>Leptolyngbyales</taxon>
        <taxon>Leptolyngbyaceae</taxon>
        <taxon>Leptolyngbya group</taxon>
        <taxon>Leptolyngbya</taxon>
    </lineage>
</organism>
<feature type="binding site" evidence="8">
    <location>
        <position position="101"/>
    </location>
    <ligand>
        <name>ATP</name>
        <dbReference type="ChEBI" id="CHEBI:30616"/>
    </ligand>
</feature>
<feature type="binding site" evidence="8">
    <location>
        <position position="121"/>
    </location>
    <ligand>
        <name>ATP</name>
        <dbReference type="ChEBI" id="CHEBI:30616"/>
    </ligand>
</feature>
<proteinExistence type="inferred from homology"/>
<comment type="cofactor">
    <cofactor evidence="8">
        <name>Mg(2+)</name>
        <dbReference type="ChEBI" id="CHEBI:18420"/>
    </cofactor>
    <cofactor evidence="8">
        <name>Mn(2+)</name>
        <dbReference type="ChEBI" id="CHEBI:29035"/>
    </cofactor>
</comment>